<dbReference type="GO" id="GO:0000287">
    <property type="term" value="F:magnesium ion binding"/>
    <property type="evidence" value="ECO:0007669"/>
    <property type="project" value="InterPro"/>
</dbReference>
<dbReference type="Gene3D" id="3.40.1380.20">
    <property type="entry name" value="Pyruvate kinase, C-terminal domain"/>
    <property type="match status" value="1"/>
</dbReference>
<evidence type="ECO:0000256" key="11">
    <source>
        <dbReference type="ARBA" id="ARBA00023152"/>
    </source>
</evidence>
<dbReference type="SUPFAM" id="SSF52935">
    <property type="entry name" value="PK C-terminal domain-like"/>
    <property type="match status" value="1"/>
</dbReference>
<proteinExistence type="inferred from homology"/>
<evidence type="ECO:0000256" key="8">
    <source>
        <dbReference type="ARBA" id="ARBA00022777"/>
    </source>
</evidence>
<dbReference type="Gene3D" id="3.20.20.60">
    <property type="entry name" value="Phosphoenolpyruvate-binding domains"/>
    <property type="match status" value="1"/>
</dbReference>
<feature type="region of interest" description="Disordered" evidence="14">
    <location>
        <begin position="1"/>
        <end position="57"/>
    </location>
</feature>
<reference evidence="16" key="1">
    <citation type="submission" date="2020-10" db="EMBL/GenBank/DDBJ databases">
        <title>Unveiling of a novel bifunctional photoreceptor, Dualchrome1, isolated from a cosmopolitan green alga.</title>
        <authorList>
            <person name="Suzuki S."/>
            <person name="Kawachi M."/>
        </authorList>
    </citation>
    <scope>NUCLEOTIDE SEQUENCE</scope>
    <source>
        <strain evidence="16">NIES 2893</strain>
    </source>
</reference>
<evidence type="ECO:0000259" key="15">
    <source>
        <dbReference type="Pfam" id="PF00224"/>
    </source>
</evidence>
<dbReference type="InterPro" id="IPR040442">
    <property type="entry name" value="Pyrv_kinase-like_dom_sf"/>
</dbReference>
<dbReference type="InterPro" id="IPR015793">
    <property type="entry name" value="Pyrv_Knase_brl"/>
</dbReference>
<organism evidence="16 17">
    <name type="scientific">Pycnococcus provasolii</name>
    <dbReference type="NCBI Taxonomy" id="41880"/>
    <lineage>
        <taxon>Eukaryota</taxon>
        <taxon>Viridiplantae</taxon>
        <taxon>Chlorophyta</taxon>
        <taxon>Pseudoscourfieldiophyceae</taxon>
        <taxon>Pseudoscourfieldiales</taxon>
        <taxon>Pycnococcaceae</taxon>
        <taxon>Pycnococcus</taxon>
    </lineage>
</organism>
<evidence type="ECO:0000256" key="6">
    <source>
        <dbReference type="ARBA" id="ARBA00022723"/>
    </source>
</evidence>
<dbReference type="AlphaFoldDB" id="A0A830HMI7"/>
<keyword evidence="9" id="KW-0067">ATP-binding</keyword>
<dbReference type="InterPro" id="IPR015806">
    <property type="entry name" value="Pyrv_Knase_insert_dom_sf"/>
</dbReference>
<dbReference type="OrthoDB" id="108365at2759"/>
<protein>
    <recommendedName>
        <fullName evidence="4">pyruvate kinase</fullName>
        <ecNumber evidence="4">2.7.1.40</ecNumber>
    </recommendedName>
</protein>
<accession>A0A830HMI7</accession>
<evidence type="ECO:0000313" key="16">
    <source>
        <dbReference type="EMBL" id="GHP06237.1"/>
    </source>
</evidence>
<keyword evidence="10" id="KW-0460">Magnesium</keyword>
<dbReference type="InterPro" id="IPR015813">
    <property type="entry name" value="Pyrv/PenolPyrv_kinase-like_dom"/>
</dbReference>
<evidence type="ECO:0000256" key="5">
    <source>
        <dbReference type="ARBA" id="ARBA00022679"/>
    </source>
</evidence>
<evidence type="ECO:0000256" key="4">
    <source>
        <dbReference type="ARBA" id="ARBA00012142"/>
    </source>
</evidence>
<dbReference type="Gene3D" id="2.40.33.10">
    <property type="entry name" value="PK beta-barrel domain-like"/>
    <property type="match status" value="1"/>
</dbReference>
<dbReference type="GO" id="GO:0030955">
    <property type="term" value="F:potassium ion binding"/>
    <property type="evidence" value="ECO:0007669"/>
    <property type="project" value="InterPro"/>
</dbReference>
<comment type="caution">
    <text evidence="16">The sequence shown here is derived from an EMBL/GenBank/DDBJ whole genome shotgun (WGS) entry which is preliminary data.</text>
</comment>
<dbReference type="Pfam" id="PF00224">
    <property type="entry name" value="PK"/>
    <property type="match status" value="1"/>
</dbReference>
<dbReference type="InterPro" id="IPR036918">
    <property type="entry name" value="Pyrv_Knase_C_sf"/>
</dbReference>
<keyword evidence="12" id="KW-0670">Pyruvate</keyword>
<dbReference type="PANTHER" id="PTHR11817">
    <property type="entry name" value="PYRUVATE KINASE"/>
    <property type="match status" value="1"/>
</dbReference>
<dbReference type="GO" id="GO:0016301">
    <property type="term" value="F:kinase activity"/>
    <property type="evidence" value="ECO:0007669"/>
    <property type="project" value="UniProtKB-KW"/>
</dbReference>
<comment type="cofactor">
    <cofactor evidence="1">
        <name>K(+)</name>
        <dbReference type="ChEBI" id="CHEBI:29103"/>
    </cofactor>
</comment>
<evidence type="ECO:0000256" key="2">
    <source>
        <dbReference type="ARBA" id="ARBA00004997"/>
    </source>
</evidence>
<comment type="similarity">
    <text evidence="3">Belongs to the pyruvate kinase family.</text>
</comment>
<dbReference type="UniPathway" id="UPA00109">
    <property type="reaction ID" value="UER00188"/>
</dbReference>
<sequence length="754" mass="82483">MAGAAAMSPPASAPIRVDSSSDIDATSYEEHASAQQQDATTTTTTMPAGGHSPNEDYFYSSALGPRVTLMPSFRRSQGELRTKDRVQSSTSLAQMRGDDVNRPSQRYQLGSILAPGSIYGTSDVRSRAYTKVSVTIGPESRSKQQLVALLEAGMNIARFDFSWGTPEYHQEAHDNLVAAMKQTRKLCATIMDLKGPEIAVHRGDAPWYEFPNLPPLEVESGDIVRLVPTIDPTDKPYVDETHLDAQLVLPLTYDKFAQMAEKGDELFIGRYLATGAETNASLYLRVVEIDGDDVICKATTSASLRGLLTVFHMERSLSGCSNAQNDLETVTDHDIEDLRAFAARNKVEYVCLSLTRSRKCIQRLRELLDSLNLNETKIVAKVESRIGLINFEEIIRASDAIFISRGNLGLDTPSEKFPILLKSMLRMCAKHGKPSLVSRVFDTMVENPRPTRAEATDVANLVLDGADAISLGAETFRGLFPEESVRLVSAIARQAEMVFDYEAEFDVVRGLQFIDDSALSRDESLASSAVKAADKLDSVAIIVVFRASDEQEIHSGRINLAQLVAKYRPRARVLALVVPTVTTENSVHYHVHGSLEAKQLSMVRGVEPMFSPPSSVYDTATTHSARMTVVKWGAPTTVQGPTAATQDEAGYLSDYSSDLATPPPPPQRAYTAEVDASSAARLQEERASMDISGGATTTRLPRMSQEDSYGNGHLEKRARDLAVQMGFVSPGEIIVMVEQLGKRHDVVVKAMTIE</sequence>
<keyword evidence="11" id="KW-0324">Glycolysis</keyword>
<keyword evidence="6" id="KW-0479">Metal-binding</keyword>
<feature type="compositionally biased region" description="Basic and acidic residues" evidence="14">
    <location>
        <begin position="76"/>
        <end position="86"/>
    </location>
</feature>
<dbReference type="EMBL" id="BNJQ01000012">
    <property type="protein sequence ID" value="GHP06237.1"/>
    <property type="molecule type" value="Genomic_DNA"/>
</dbReference>
<evidence type="ECO:0000313" key="17">
    <source>
        <dbReference type="Proteomes" id="UP000660262"/>
    </source>
</evidence>
<evidence type="ECO:0000256" key="10">
    <source>
        <dbReference type="ARBA" id="ARBA00022842"/>
    </source>
</evidence>
<keyword evidence="5" id="KW-0808">Transferase</keyword>
<name>A0A830HMI7_9CHLO</name>
<keyword evidence="7" id="KW-0547">Nucleotide-binding</keyword>
<evidence type="ECO:0000256" key="7">
    <source>
        <dbReference type="ARBA" id="ARBA00022741"/>
    </source>
</evidence>
<evidence type="ECO:0000256" key="13">
    <source>
        <dbReference type="ARBA" id="ARBA00048152"/>
    </source>
</evidence>
<dbReference type="Proteomes" id="UP000660262">
    <property type="component" value="Unassembled WGS sequence"/>
</dbReference>
<feature type="compositionally biased region" description="Low complexity" evidence="14">
    <location>
        <begin position="1"/>
        <end position="14"/>
    </location>
</feature>
<dbReference type="GO" id="GO:0004743">
    <property type="term" value="F:pyruvate kinase activity"/>
    <property type="evidence" value="ECO:0007669"/>
    <property type="project" value="UniProtKB-EC"/>
</dbReference>
<evidence type="ECO:0000256" key="3">
    <source>
        <dbReference type="ARBA" id="ARBA00008663"/>
    </source>
</evidence>
<evidence type="ECO:0000256" key="14">
    <source>
        <dbReference type="SAM" id="MobiDB-lite"/>
    </source>
</evidence>
<comment type="pathway">
    <text evidence="2">Carbohydrate degradation; glycolysis; pyruvate from D-glyceraldehyde 3-phosphate: step 5/5.</text>
</comment>
<evidence type="ECO:0000256" key="12">
    <source>
        <dbReference type="ARBA" id="ARBA00023317"/>
    </source>
</evidence>
<dbReference type="EC" id="2.7.1.40" evidence="4"/>
<feature type="region of interest" description="Disordered" evidence="14">
    <location>
        <begin position="71"/>
        <end position="103"/>
    </location>
</feature>
<keyword evidence="8" id="KW-0418">Kinase</keyword>
<dbReference type="SUPFAM" id="SSF51621">
    <property type="entry name" value="Phosphoenolpyruvate/pyruvate domain"/>
    <property type="match status" value="1"/>
</dbReference>
<dbReference type="InterPro" id="IPR001697">
    <property type="entry name" value="Pyr_Knase"/>
</dbReference>
<evidence type="ECO:0000256" key="1">
    <source>
        <dbReference type="ARBA" id="ARBA00001958"/>
    </source>
</evidence>
<evidence type="ECO:0000256" key="9">
    <source>
        <dbReference type="ARBA" id="ARBA00022840"/>
    </source>
</evidence>
<comment type="catalytic activity">
    <reaction evidence="13">
        <text>pyruvate + ATP = phosphoenolpyruvate + ADP + H(+)</text>
        <dbReference type="Rhea" id="RHEA:18157"/>
        <dbReference type="ChEBI" id="CHEBI:15361"/>
        <dbReference type="ChEBI" id="CHEBI:15378"/>
        <dbReference type="ChEBI" id="CHEBI:30616"/>
        <dbReference type="ChEBI" id="CHEBI:58702"/>
        <dbReference type="ChEBI" id="CHEBI:456216"/>
        <dbReference type="EC" id="2.7.1.40"/>
    </reaction>
</comment>
<feature type="domain" description="Pyruvate kinase barrel" evidence="15">
    <location>
        <begin position="130"/>
        <end position="485"/>
    </location>
</feature>
<gene>
    <name evidence="16" type="ORF">PPROV_000498400</name>
</gene>
<dbReference type="GO" id="GO:0005524">
    <property type="term" value="F:ATP binding"/>
    <property type="evidence" value="ECO:0007669"/>
    <property type="project" value="UniProtKB-KW"/>
</dbReference>
<keyword evidence="17" id="KW-1185">Reference proteome</keyword>
<feature type="region of interest" description="Disordered" evidence="14">
    <location>
        <begin position="684"/>
        <end position="710"/>
    </location>
</feature>